<dbReference type="InterPro" id="IPR025668">
    <property type="entry name" value="Tnp_DDE_dom"/>
</dbReference>
<evidence type="ECO:0000313" key="3">
    <source>
        <dbReference type="Proteomes" id="UP000316855"/>
    </source>
</evidence>
<dbReference type="EMBL" id="CP036343">
    <property type="protein sequence ID" value="QDT91549.1"/>
    <property type="molecule type" value="Genomic_DNA"/>
</dbReference>
<dbReference type="KEGG" id="gax:Pan161_32080"/>
<dbReference type="AlphaFoldDB" id="A0A517VEY6"/>
<name>A0A517VEY6_9PLAN</name>
<accession>A0A517VEY6</accession>
<reference evidence="2 3" key="1">
    <citation type="submission" date="2019-02" db="EMBL/GenBank/DDBJ databases">
        <title>Deep-cultivation of Planctomycetes and their phenomic and genomic characterization uncovers novel biology.</title>
        <authorList>
            <person name="Wiegand S."/>
            <person name="Jogler M."/>
            <person name="Boedeker C."/>
            <person name="Pinto D."/>
            <person name="Vollmers J."/>
            <person name="Rivas-Marin E."/>
            <person name="Kohn T."/>
            <person name="Peeters S.H."/>
            <person name="Heuer A."/>
            <person name="Rast P."/>
            <person name="Oberbeckmann S."/>
            <person name="Bunk B."/>
            <person name="Jeske O."/>
            <person name="Meyerdierks A."/>
            <person name="Storesund J.E."/>
            <person name="Kallscheuer N."/>
            <person name="Luecker S."/>
            <person name="Lage O.M."/>
            <person name="Pohl T."/>
            <person name="Merkel B.J."/>
            <person name="Hornburger P."/>
            <person name="Mueller R.-W."/>
            <person name="Bruemmer F."/>
            <person name="Labrenz M."/>
            <person name="Spormann A.M."/>
            <person name="Op den Camp H."/>
            <person name="Overmann J."/>
            <person name="Amann R."/>
            <person name="Jetten M.S.M."/>
            <person name="Mascher T."/>
            <person name="Medema M.H."/>
            <person name="Devos D.P."/>
            <person name="Kaster A.-K."/>
            <person name="Ovreas L."/>
            <person name="Rohde M."/>
            <person name="Galperin M.Y."/>
            <person name="Jogler C."/>
        </authorList>
    </citation>
    <scope>NUCLEOTIDE SEQUENCE [LARGE SCALE GENOMIC DNA]</scope>
    <source>
        <strain evidence="2 3">Pan161</strain>
    </source>
</reference>
<sequence>MGDSQNQDLRVSFDSRLKLKFCGSQVTTDAGLLAYRELDEALGLTEMGGDVLSDSRQGRNKQHQLVPLLRQSIYSRLAGYEDVNDAERLCVDPALCHVVGGRATLPEKQAASSSEVGRFETQMLSTKRNLTALMKLSGRWIDNVHRRQPLKELILDLDSPVSETYGRQQGAAYNGHFACFCYHPLFLFNQYGDLEYAMRRRGNKASAKYWRKVLLPVIERYRHLDIPKFFRGDAAFAIPALYRVLEKAGYRYVVRLKANAVLEREISHLLTRPVGRPSHKPQVFFHRFQYQAKSWQRSRRVVAKVEWHAGELFPRVGFIVTNLNRHSKNVVKFYNGRGTAEQWIKEGKNAVRWTKLSCHTFKDNQARLQLFS</sequence>
<proteinExistence type="predicted"/>
<feature type="domain" description="Transposase DDE" evidence="1">
    <location>
        <begin position="11"/>
        <end position="370"/>
    </location>
</feature>
<evidence type="ECO:0000313" key="2">
    <source>
        <dbReference type="EMBL" id="QDT91549.1"/>
    </source>
</evidence>
<protein>
    <submittedName>
        <fullName evidence="2">Transposase DDE domain protein</fullName>
    </submittedName>
</protein>
<dbReference type="InterPro" id="IPR047960">
    <property type="entry name" value="Transpos_IS1380"/>
</dbReference>
<keyword evidence="3" id="KW-1185">Reference proteome</keyword>
<gene>
    <name evidence="2" type="ORF">Pan161_32080</name>
</gene>
<dbReference type="Pfam" id="PF13701">
    <property type="entry name" value="DDE_Tnp_1_4"/>
    <property type="match status" value="1"/>
</dbReference>
<evidence type="ECO:0000259" key="1">
    <source>
        <dbReference type="Pfam" id="PF13701"/>
    </source>
</evidence>
<organism evidence="2 3">
    <name type="scientific">Gimesia algae</name>
    <dbReference type="NCBI Taxonomy" id="2527971"/>
    <lineage>
        <taxon>Bacteria</taxon>
        <taxon>Pseudomonadati</taxon>
        <taxon>Planctomycetota</taxon>
        <taxon>Planctomycetia</taxon>
        <taxon>Planctomycetales</taxon>
        <taxon>Planctomycetaceae</taxon>
        <taxon>Gimesia</taxon>
    </lineage>
</organism>
<dbReference type="NCBIfam" id="NF033539">
    <property type="entry name" value="transpos_IS1380"/>
    <property type="match status" value="1"/>
</dbReference>
<dbReference type="Proteomes" id="UP000316855">
    <property type="component" value="Chromosome"/>
</dbReference>